<reference evidence="2 3" key="1">
    <citation type="submission" date="2016-10" db="EMBL/GenBank/DDBJ databases">
        <authorList>
            <person name="de Groot N.N."/>
        </authorList>
    </citation>
    <scope>NUCLEOTIDE SEQUENCE [LARGE SCALE GENOMIC DNA]</scope>
    <source>
        <strain evidence="2 3">M79</strain>
    </source>
</reference>
<accession>A0A1I4GI54</accession>
<dbReference type="RefSeq" id="WP_074750900.1">
    <property type="nucleotide sequence ID" value="NZ_FOTJ01000004.1"/>
</dbReference>
<name>A0A1I4GI54_9LACT</name>
<keyword evidence="1" id="KW-1133">Transmembrane helix</keyword>
<keyword evidence="1" id="KW-0812">Transmembrane</keyword>
<organism evidence="2 3">
    <name type="scientific">Lactococcus garvieae</name>
    <dbReference type="NCBI Taxonomy" id="1363"/>
    <lineage>
        <taxon>Bacteria</taxon>
        <taxon>Bacillati</taxon>
        <taxon>Bacillota</taxon>
        <taxon>Bacilli</taxon>
        <taxon>Lactobacillales</taxon>
        <taxon>Streptococcaceae</taxon>
        <taxon>Lactococcus</taxon>
    </lineage>
</organism>
<dbReference type="Proteomes" id="UP000181969">
    <property type="component" value="Unassembled WGS sequence"/>
</dbReference>
<dbReference type="EMBL" id="FOTJ01000004">
    <property type="protein sequence ID" value="SFL29190.1"/>
    <property type="molecule type" value="Genomic_DNA"/>
</dbReference>
<keyword evidence="1" id="KW-0472">Membrane</keyword>
<feature type="transmembrane region" description="Helical" evidence="1">
    <location>
        <begin position="30"/>
        <end position="47"/>
    </location>
</feature>
<dbReference type="AlphaFoldDB" id="A0A1I4GI54"/>
<proteinExistence type="predicted"/>
<evidence type="ECO:0000313" key="2">
    <source>
        <dbReference type="EMBL" id="SFL29190.1"/>
    </source>
</evidence>
<evidence type="ECO:0000313" key="3">
    <source>
        <dbReference type="Proteomes" id="UP000181969"/>
    </source>
</evidence>
<evidence type="ECO:0000256" key="1">
    <source>
        <dbReference type="SAM" id="Phobius"/>
    </source>
</evidence>
<protein>
    <submittedName>
        <fullName evidence="2">Uncharacterized protein</fullName>
    </submittedName>
</protein>
<gene>
    <name evidence="2" type="ORF">SAMN05216438_10431</name>
</gene>
<sequence length="59" mass="6825">MKRLILNIILTLAFIKLVSLFSPSFANMLADGLIMVLNLFVKAIFWLEHLVRTFLTYPN</sequence>